<dbReference type="Proteomes" id="UP001432027">
    <property type="component" value="Unassembled WGS sequence"/>
</dbReference>
<keyword evidence="3" id="KW-1185">Reference proteome</keyword>
<protein>
    <submittedName>
        <fullName evidence="2">Uncharacterized protein</fullName>
    </submittedName>
</protein>
<feature type="non-terminal residue" evidence="2">
    <location>
        <position position="97"/>
    </location>
</feature>
<proteinExistence type="predicted"/>
<feature type="non-terminal residue" evidence="2">
    <location>
        <position position="1"/>
    </location>
</feature>
<evidence type="ECO:0000313" key="2">
    <source>
        <dbReference type="EMBL" id="GMS79630.1"/>
    </source>
</evidence>
<dbReference type="EMBL" id="BTSX01000001">
    <property type="protein sequence ID" value="GMS79630.1"/>
    <property type="molecule type" value="Genomic_DNA"/>
</dbReference>
<gene>
    <name evidence="2" type="ORF">PENTCL1PPCAC_1805</name>
</gene>
<dbReference type="AlphaFoldDB" id="A0AAV5SBB9"/>
<sequence>HFLFLAIVGDDRSAIDNKTIGRHCKIALEPTLDGSDSSNNRESVDSGLDVSGGSTLLSQFLCHNGNLITGLHDERDHRCAITPGQFESLNELLDLPD</sequence>
<feature type="region of interest" description="Disordered" evidence="1">
    <location>
        <begin position="30"/>
        <end position="49"/>
    </location>
</feature>
<name>A0AAV5SBB9_9BILA</name>
<comment type="caution">
    <text evidence="2">The sequence shown here is derived from an EMBL/GenBank/DDBJ whole genome shotgun (WGS) entry which is preliminary data.</text>
</comment>
<evidence type="ECO:0000256" key="1">
    <source>
        <dbReference type="SAM" id="MobiDB-lite"/>
    </source>
</evidence>
<organism evidence="2 3">
    <name type="scientific">Pristionchus entomophagus</name>
    <dbReference type="NCBI Taxonomy" id="358040"/>
    <lineage>
        <taxon>Eukaryota</taxon>
        <taxon>Metazoa</taxon>
        <taxon>Ecdysozoa</taxon>
        <taxon>Nematoda</taxon>
        <taxon>Chromadorea</taxon>
        <taxon>Rhabditida</taxon>
        <taxon>Rhabditina</taxon>
        <taxon>Diplogasteromorpha</taxon>
        <taxon>Diplogasteroidea</taxon>
        <taxon>Neodiplogasteridae</taxon>
        <taxon>Pristionchus</taxon>
    </lineage>
</organism>
<reference evidence="2" key="1">
    <citation type="submission" date="2023-10" db="EMBL/GenBank/DDBJ databases">
        <title>Genome assembly of Pristionchus species.</title>
        <authorList>
            <person name="Yoshida K."/>
            <person name="Sommer R.J."/>
        </authorList>
    </citation>
    <scope>NUCLEOTIDE SEQUENCE</scope>
    <source>
        <strain evidence="2">RS0144</strain>
    </source>
</reference>
<evidence type="ECO:0000313" key="3">
    <source>
        <dbReference type="Proteomes" id="UP001432027"/>
    </source>
</evidence>
<accession>A0AAV5SBB9</accession>